<protein>
    <submittedName>
        <fullName evidence="1">DUF1652 domain-containing protein</fullName>
    </submittedName>
</protein>
<dbReference type="InterPro" id="IPR012448">
    <property type="entry name" value="DUF1652"/>
</dbReference>
<dbReference type="AlphaFoldDB" id="A0A7Y7YBF0"/>
<proteinExistence type="predicted"/>
<comment type="caution">
    <text evidence="1">The sequence shown here is derived from an EMBL/GenBank/DDBJ whole genome shotgun (WGS) entry which is preliminary data.</text>
</comment>
<dbReference type="RefSeq" id="WP_177055734.1">
    <property type="nucleotide sequence ID" value="NZ_JACAPB010000009.1"/>
</dbReference>
<reference evidence="1 2" key="1">
    <citation type="submission" date="2020-04" db="EMBL/GenBank/DDBJ databases">
        <title>Molecular characterization of pseudomonads from Agaricus bisporus reveal novel blotch 2 pathogens in Western Europe.</title>
        <authorList>
            <person name="Taparia T."/>
            <person name="Krijger M."/>
            <person name="Haynes E."/>
            <person name="Elpinstone J.G."/>
            <person name="Noble R."/>
            <person name="Van Der Wolf J."/>
        </authorList>
    </citation>
    <scope>NUCLEOTIDE SEQUENCE [LARGE SCALE GENOMIC DNA]</scope>
    <source>
        <strain evidence="1 2">IPO3737</strain>
    </source>
</reference>
<gene>
    <name evidence="1" type="ORF">HX876_13160</name>
</gene>
<sequence>MFPVDKLCQAIESGFLPLSCTCTVNGGGALMIKIFDPVSGRVDLQLNGVSTSSFTSVRSVANFIGELRTEMKAGRRAFAGSVI</sequence>
<dbReference type="Proteomes" id="UP000520592">
    <property type="component" value="Unassembled WGS sequence"/>
</dbReference>
<dbReference type="EMBL" id="JACAQD010000013">
    <property type="protein sequence ID" value="NWC33347.1"/>
    <property type="molecule type" value="Genomic_DNA"/>
</dbReference>
<organism evidence="1 2">
    <name type="scientific">Pseudomonas gingeri</name>
    <dbReference type="NCBI Taxonomy" id="117681"/>
    <lineage>
        <taxon>Bacteria</taxon>
        <taxon>Pseudomonadati</taxon>
        <taxon>Pseudomonadota</taxon>
        <taxon>Gammaproteobacteria</taxon>
        <taxon>Pseudomonadales</taxon>
        <taxon>Pseudomonadaceae</taxon>
        <taxon>Pseudomonas</taxon>
    </lineage>
</organism>
<evidence type="ECO:0000313" key="1">
    <source>
        <dbReference type="EMBL" id="NWC33347.1"/>
    </source>
</evidence>
<evidence type="ECO:0000313" key="2">
    <source>
        <dbReference type="Proteomes" id="UP000520592"/>
    </source>
</evidence>
<dbReference type="Pfam" id="PF07865">
    <property type="entry name" value="DUF1652"/>
    <property type="match status" value="1"/>
</dbReference>
<name>A0A7Y7YBF0_9PSED</name>
<accession>A0A7Y7YBF0</accession>